<name>A0A4U0WIB2_9PEZI</name>
<dbReference type="OrthoDB" id="5225441at2759"/>
<proteinExistence type="predicted"/>
<feature type="compositionally biased region" description="Polar residues" evidence="1">
    <location>
        <begin position="70"/>
        <end position="84"/>
    </location>
</feature>
<accession>A0A4U0WIB2</accession>
<organism evidence="2 3">
    <name type="scientific">Cryomyces minteri</name>
    <dbReference type="NCBI Taxonomy" id="331657"/>
    <lineage>
        <taxon>Eukaryota</taxon>
        <taxon>Fungi</taxon>
        <taxon>Dikarya</taxon>
        <taxon>Ascomycota</taxon>
        <taxon>Pezizomycotina</taxon>
        <taxon>Dothideomycetes</taxon>
        <taxon>Dothideomycetes incertae sedis</taxon>
        <taxon>Cryomyces</taxon>
    </lineage>
</organism>
<evidence type="ECO:0000313" key="3">
    <source>
        <dbReference type="Proteomes" id="UP000308768"/>
    </source>
</evidence>
<reference evidence="2 3" key="1">
    <citation type="submission" date="2017-03" db="EMBL/GenBank/DDBJ databases">
        <title>Genomes of endolithic fungi from Antarctica.</title>
        <authorList>
            <person name="Coleine C."/>
            <person name="Masonjones S."/>
            <person name="Stajich J.E."/>
        </authorList>
    </citation>
    <scope>NUCLEOTIDE SEQUENCE [LARGE SCALE GENOMIC DNA]</scope>
    <source>
        <strain evidence="2 3">CCFEE 5187</strain>
    </source>
</reference>
<feature type="region of interest" description="Disordered" evidence="1">
    <location>
        <begin position="176"/>
        <end position="229"/>
    </location>
</feature>
<feature type="region of interest" description="Disordered" evidence="1">
    <location>
        <begin position="1"/>
        <end position="35"/>
    </location>
</feature>
<keyword evidence="3" id="KW-1185">Reference proteome</keyword>
<dbReference type="AlphaFoldDB" id="A0A4U0WIB2"/>
<protein>
    <submittedName>
        <fullName evidence="2">Uncharacterized protein</fullName>
    </submittedName>
</protein>
<evidence type="ECO:0000313" key="2">
    <source>
        <dbReference type="EMBL" id="TKA62521.1"/>
    </source>
</evidence>
<comment type="caution">
    <text evidence="2">The sequence shown here is derived from an EMBL/GenBank/DDBJ whole genome shotgun (WGS) entry which is preliminary data.</text>
</comment>
<dbReference type="EMBL" id="NAJN01001547">
    <property type="protein sequence ID" value="TKA62521.1"/>
    <property type="molecule type" value="Genomic_DNA"/>
</dbReference>
<gene>
    <name evidence="2" type="ORF">B0A49_09996</name>
</gene>
<dbReference type="Proteomes" id="UP000308768">
    <property type="component" value="Unassembled WGS sequence"/>
</dbReference>
<sequence>MSIFSKIKGAKQAADQHKAPPATADDKPKPAPYKHVPTHAAVDALSGAPSSWKAEDRERIIAQNKRRSAMTRTNSDLSNFSGSRGNMHRLPGPPDEHTSNFFQTTTTTTTTTTKTIFRAREHFLRKEPSRKSRHVAFKTLETQPLLISSSGQGVEMRSSGTSYPQQDVFKYLHKSSTRKVGEAPTGANTLSPYPLSPVMEKSPVITAAPEEKKRRFSRFGKRSSVVAAH</sequence>
<feature type="compositionally biased region" description="Basic and acidic residues" evidence="1">
    <location>
        <begin position="14"/>
        <end position="29"/>
    </location>
</feature>
<evidence type="ECO:0000256" key="1">
    <source>
        <dbReference type="SAM" id="MobiDB-lite"/>
    </source>
</evidence>
<feature type="region of interest" description="Disordered" evidence="1">
    <location>
        <begin position="63"/>
        <end position="84"/>
    </location>
</feature>